<name>A0A1C3ENL9_9PLAN</name>
<dbReference type="STRING" id="1841610.A6X21_03935"/>
<dbReference type="SUPFAM" id="SSF51735">
    <property type="entry name" value="NAD(P)-binding Rossmann-fold domains"/>
    <property type="match status" value="1"/>
</dbReference>
<dbReference type="GO" id="GO:0005737">
    <property type="term" value="C:cytoplasm"/>
    <property type="evidence" value="ECO:0007669"/>
    <property type="project" value="TreeGrafter"/>
</dbReference>
<protein>
    <submittedName>
        <fullName evidence="2">Oxidoreductase</fullName>
    </submittedName>
</protein>
<dbReference type="AlphaFoldDB" id="A0A1C3ENL9"/>
<dbReference type="EMBL" id="LYDR01000039">
    <property type="protein sequence ID" value="ODA34815.1"/>
    <property type="molecule type" value="Genomic_DNA"/>
</dbReference>
<accession>A0A1C3ENL9</accession>
<reference evidence="2 3" key="1">
    <citation type="submission" date="2016-05" db="EMBL/GenBank/DDBJ databases">
        <title>Genomic and physiological characterization of Planctopirus sp. isolated from fresh water lake.</title>
        <authorList>
            <person name="Subhash Y."/>
            <person name="Ramana C."/>
        </authorList>
    </citation>
    <scope>NUCLEOTIDE SEQUENCE [LARGE SCALE GENOMIC DNA]</scope>
    <source>
        <strain evidence="2 3">JC280</strain>
    </source>
</reference>
<dbReference type="RefSeq" id="WP_068846288.1">
    <property type="nucleotide sequence ID" value="NZ_LYDR01000039.1"/>
</dbReference>
<feature type="domain" description="NAD-dependent epimerase/dehydratase" evidence="1">
    <location>
        <begin position="9"/>
        <end position="237"/>
    </location>
</feature>
<dbReference type="Proteomes" id="UP000094828">
    <property type="component" value="Unassembled WGS sequence"/>
</dbReference>
<evidence type="ECO:0000313" key="2">
    <source>
        <dbReference type="EMBL" id="ODA34815.1"/>
    </source>
</evidence>
<organism evidence="2 3">
    <name type="scientific">Planctopirus hydrillae</name>
    <dbReference type="NCBI Taxonomy" id="1841610"/>
    <lineage>
        <taxon>Bacteria</taxon>
        <taxon>Pseudomonadati</taxon>
        <taxon>Planctomycetota</taxon>
        <taxon>Planctomycetia</taxon>
        <taxon>Planctomycetales</taxon>
        <taxon>Planctomycetaceae</taxon>
        <taxon>Planctopirus</taxon>
    </lineage>
</organism>
<evidence type="ECO:0000259" key="1">
    <source>
        <dbReference type="Pfam" id="PF01370"/>
    </source>
</evidence>
<dbReference type="Gene3D" id="3.40.50.720">
    <property type="entry name" value="NAD(P)-binding Rossmann-like Domain"/>
    <property type="match status" value="1"/>
</dbReference>
<proteinExistence type="predicted"/>
<sequence length="352" mass="38922">MDQRDLPVVLVTGTTGLVGRHVVLWAAQHGYRVRGLVRKPSSCAGLFPDDLMPVIELIEGDLEDGVSLEKAVQNVNFIVHCAAKVGDWGPTEEYRQVNVDGTRLLIEAARRQPAFEKFVHISSLGVFPARDHYGTDEDVPVSTSGIDGYTLTKRESEQLVSDYSQKGNFPAVILRPGFIYGPGDRSVLPRLIERLKTKQFAYLGSPEKLMNNTSVHNLVHAVAAVLEHPTPAGRIYHVTDGRLVTKREFVETVARCANLPLPKKVVPLPVAKVLAKVLERIWKLLGKQEAPLLSSARIKFLGLNLDFSSHRIQMELGYQPVIDFQQAMPAAVADLCGEPVETFVEPPQRKIA</sequence>
<gene>
    <name evidence="2" type="ORF">A6X21_03935</name>
</gene>
<dbReference type="InterPro" id="IPR036291">
    <property type="entry name" value="NAD(P)-bd_dom_sf"/>
</dbReference>
<dbReference type="Pfam" id="PF01370">
    <property type="entry name" value="Epimerase"/>
    <property type="match status" value="1"/>
</dbReference>
<dbReference type="GO" id="GO:0004029">
    <property type="term" value="F:aldehyde dehydrogenase (NAD+) activity"/>
    <property type="evidence" value="ECO:0007669"/>
    <property type="project" value="TreeGrafter"/>
</dbReference>
<keyword evidence="3" id="KW-1185">Reference proteome</keyword>
<dbReference type="PANTHER" id="PTHR48079">
    <property type="entry name" value="PROTEIN YEEZ"/>
    <property type="match status" value="1"/>
</dbReference>
<dbReference type="PANTHER" id="PTHR48079:SF6">
    <property type="entry name" value="NAD(P)-BINDING DOMAIN-CONTAINING PROTEIN-RELATED"/>
    <property type="match status" value="1"/>
</dbReference>
<evidence type="ECO:0000313" key="3">
    <source>
        <dbReference type="Proteomes" id="UP000094828"/>
    </source>
</evidence>
<comment type="caution">
    <text evidence="2">The sequence shown here is derived from an EMBL/GenBank/DDBJ whole genome shotgun (WGS) entry which is preliminary data.</text>
</comment>
<dbReference type="InterPro" id="IPR051783">
    <property type="entry name" value="NAD(P)-dependent_oxidoreduct"/>
</dbReference>
<dbReference type="OrthoDB" id="240982at2"/>
<dbReference type="InterPro" id="IPR001509">
    <property type="entry name" value="Epimerase_deHydtase"/>
</dbReference>